<accession>A0ABS4H6G3</accession>
<dbReference type="EMBL" id="JAGGKP010000011">
    <property type="protein sequence ID" value="MBP1938134.1"/>
    <property type="molecule type" value="Genomic_DNA"/>
</dbReference>
<reference evidence="1 2" key="1">
    <citation type="submission" date="2021-03" db="EMBL/GenBank/DDBJ databases">
        <title>Genomic Encyclopedia of Type Strains, Phase IV (KMG-IV): sequencing the most valuable type-strain genomes for metagenomic binning, comparative biology and taxonomic classification.</title>
        <authorList>
            <person name="Goeker M."/>
        </authorList>
    </citation>
    <scope>NUCLEOTIDE SEQUENCE [LARGE SCALE GENOMIC DNA]</scope>
    <source>
        <strain evidence="1 2">DSM 23491</strain>
    </source>
</reference>
<gene>
    <name evidence="1" type="ORF">J2Z20_003053</name>
</gene>
<evidence type="ECO:0000313" key="1">
    <source>
        <dbReference type="EMBL" id="MBP1938134.1"/>
    </source>
</evidence>
<dbReference type="Proteomes" id="UP001519273">
    <property type="component" value="Unassembled WGS sequence"/>
</dbReference>
<organism evidence="1 2">
    <name type="scientific">Paenibacillus sediminis</name>
    <dbReference type="NCBI Taxonomy" id="664909"/>
    <lineage>
        <taxon>Bacteria</taxon>
        <taxon>Bacillati</taxon>
        <taxon>Bacillota</taxon>
        <taxon>Bacilli</taxon>
        <taxon>Bacillales</taxon>
        <taxon>Paenibacillaceae</taxon>
        <taxon>Paenibacillus</taxon>
    </lineage>
</organism>
<keyword evidence="2" id="KW-1185">Reference proteome</keyword>
<name>A0ABS4H6G3_9BACL</name>
<proteinExistence type="predicted"/>
<protein>
    <submittedName>
        <fullName evidence="1">Uncharacterized protein</fullName>
    </submittedName>
</protein>
<comment type="caution">
    <text evidence="1">The sequence shown here is derived from an EMBL/GenBank/DDBJ whole genome shotgun (WGS) entry which is preliminary data.</text>
</comment>
<evidence type="ECO:0000313" key="2">
    <source>
        <dbReference type="Proteomes" id="UP001519273"/>
    </source>
</evidence>
<sequence length="48" mass="5783">MMVVDFTECPPRMFLFLADMAQDNPKLQLIWKRNYERIINGGDRHKSR</sequence>